<dbReference type="CDD" id="cd04051">
    <property type="entry name" value="C2_SRC2_like"/>
    <property type="match status" value="1"/>
</dbReference>
<dbReference type="InterPro" id="IPR000008">
    <property type="entry name" value="C2_dom"/>
</dbReference>
<feature type="region of interest" description="Disordered" evidence="1">
    <location>
        <begin position="270"/>
        <end position="290"/>
    </location>
</feature>
<evidence type="ECO:0000313" key="4">
    <source>
        <dbReference type="Proteomes" id="UP000734854"/>
    </source>
</evidence>
<protein>
    <recommendedName>
        <fullName evidence="2">C2 domain-containing protein</fullName>
    </recommendedName>
</protein>
<dbReference type="Proteomes" id="UP000734854">
    <property type="component" value="Unassembled WGS sequence"/>
</dbReference>
<dbReference type="AlphaFoldDB" id="A0A8J5F677"/>
<proteinExistence type="predicted"/>
<feature type="region of interest" description="Disordered" evidence="1">
    <location>
        <begin position="181"/>
        <end position="204"/>
    </location>
</feature>
<dbReference type="SMART" id="SM00239">
    <property type="entry name" value="C2"/>
    <property type="match status" value="1"/>
</dbReference>
<evidence type="ECO:0000256" key="1">
    <source>
        <dbReference type="SAM" id="MobiDB-lite"/>
    </source>
</evidence>
<dbReference type="Pfam" id="PF00168">
    <property type="entry name" value="C2"/>
    <property type="match status" value="1"/>
</dbReference>
<dbReference type="PROSITE" id="PS50004">
    <property type="entry name" value="C2"/>
    <property type="match status" value="1"/>
</dbReference>
<dbReference type="GO" id="GO:0006952">
    <property type="term" value="P:defense response"/>
    <property type="evidence" value="ECO:0007669"/>
    <property type="project" value="InterPro"/>
</dbReference>
<evidence type="ECO:0000259" key="2">
    <source>
        <dbReference type="PROSITE" id="PS50004"/>
    </source>
</evidence>
<accession>A0A8J5F677</accession>
<dbReference type="Gene3D" id="2.60.40.150">
    <property type="entry name" value="C2 domain"/>
    <property type="match status" value="1"/>
</dbReference>
<dbReference type="SUPFAM" id="SSF49562">
    <property type="entry name" value="C2 domain (Calcium/lipid-binding domain, CaLB)"/>
    <property type="match status" value="1"/>
</dbReference>
<comment type="caution">
    <text evidence="3">The sequence shown here is derived from an EMBL/GenBank/DDBJ whole genome shotgun (WGS) entry which is preliminary data.</text>
</comment>
<feature type="domain" description="C2" evidence="2">
    <location>
        <begin position="23"/>
        <end position="149"/>
    </location>
</feature>
<dbReference type="InterPro" id="IPR044750">
    <property type="entry name" value="C2_SRC2/BAP"/>
</dbReference>
<sequence>MDAHFTPPYKSPFPPPVPFHSPPLFSSFPSSFSVAMGSCSEVELTIASGHDLKNVNWRNGDLCPYVVVWVDPAAKCSTRVATAGDDDDPIWDEKLTLPLPPGVPLEDAAIYMDVVHAGGGEGVKPLVGSARLRLAEVLDEVGAGAKLTKKLKLKRPSGRPQGKLEVTVAIKEPARYCDPYAAPPPRDYAPSGARYGYGQPPTEYSYGPPSGAGGYGYDYGAPPVGYGQEQQKSKSKMGMGTGLAVGAAAGLLGGLAIAEGVDYVEDKIADDVADKVEDDVADDGYEDDDF</sequence>
<evidence type="ECO:0000313" key="3">
    <source>
        <dbReference type="EMBL" id="KAG6481418.1"/>
    </source>
</evidence>
<name>A0A8J5F677_ZINOF</name>
<dbReference type="PANTHER" id="PTHR32246:SF20">
    <property type="entry name" value="CALCIUM-DEPENDENT LIPID-BINDING (CALB DOMAIN) FAMILY PROTEIN"/>
    <property type="match status" value="1"/>
</dbReference>
<dbReference type="PANTHER" id="PTHR32246">
    <property type="entry name" value="INGRESSION PROTEIN FIC1"/>
    <property type="match status" value="1"/>
</dbReference>
<reference evidence="3 4" key="1">
    <citation type="submission" date="2020-08" db="EMBL/GenBank/DDBJ databases">
        <title>Plant Genome Project.</title>
        <authorList>
            <person name="Zhang R.-G."/>
        </authorList>
    </citation>
    <scope>NUCLEOTIDE SEQUENCE [LARGE SCALE GENOMIC DNA]</scope>
    <source>
        <tissue evidence="3">Rhizome</tissue>
    </source>
</reference>
<organism evidence="3 4">
    <name type="scientific">Zingiber officinale</name>
    <name type="common">Ginger</name>
    <name type="synonym">Amomum zingiber</name>
    <dbReference type="NCBI Taxonomy" id="94328"/>
    <lineage>
        <taxon>Eukaryota</taxon>
        <taxon>Viridiplantae</taxon>
        <taxon>Streptophyta</taxon>
        <taxon>Embryophyta</taxon>
        <taxon>Tracheophyta</taxon>
        <taxon>Spermatophyta</taxon>
        <taxon>Magnoliopsida</taxon>
        <taxon>Liliopsida</taxon>
        <taxon>Zingiberales</taxon>
        <taxon>Zingiberaceae</taxon>
        <taxon>Zingiber</taxon>
    </lineage>
</organism>
<dbReference type="EMBL" id="JACMSC010000016">
    <property type="protein sequence ID" value="KAG6481418.1"/>
    <property type="molecule type" value="Genomic_DNA"/>
</dbReference>
<feature type="compositionally biased region" description="Acidic residues" evidence="1">
    <location>
        <begin position="276"/>
        <end position="290"/>
    </location>
</feature>
<keyword evidence="4" id="KW-1185">Reference proteome</keyword>
<gene>
    <name evidence="3" type="ORF">ZIOFF_058019</name>
</gene>
<dbReference type="InterPro" id="IPR035892">
    <property type="entry name" value="C2_domain_sf"/>
</dbReference>